<evidence type="ECO:0000256" key="1">
    <source>
        <dbReference type="SAM" id="SignalP"/>
    </source>
</evidence>
<protein>
    <submittedName>
        <fullName evidence="3">Nuclease</fullName>
    </submittedName>
</protein>
<evidence type="ECO:0000313" key="4">
    <source>
        <dbReference type="Proteomes" id="UP000193391"/>
    </source>
</evidence>
<dbReference type="AlphaFoldDB" id="A0A1Y2L0F9"/>
<gene>
    <name evidence="3" type="ORF">TMES_11475</name>
</gene>
<dbReference type="Pfam" id="PF00565">
    <property type="entry name" value="SNase"/>
    <property type="match status" value="1"/>
</dbReference>
<dbReference type="InterPro" id="IPR016071">
    <property type="entry name" value="Staphylococal_nuclease_OB-fold"/>
</dbReference>
<feature type="domain" description="TNase-like" evidence="2">
    <location>
        <begin position="33"/>
        <end position="156"/>
    </location>
</feature>
<proteinExistence type="predicted"/>
<evidence type="ECO:0000313" key="3">
    <source>
        <dbReference type="EMBL" id="OSQ38575.1"/>
    </source>
</evidence>
<dbReference type="EMBL" id="JFKA01000004">
    <property type="protein sequence ID" value="OSQ38575.1"/>
    <property type="molecule type" value="Genomic_DNA"/>
</dbReference>
<keyword evidence="1" id="KW-0732">Signal</keyword>
<dbReference type="Proteomes" id="UP000193391">
    <property type="component" value="Unassembled WGS sequence"/>
</dbReference>
<reference evidence="3 4" key="1">
    <citation type="submission" date="2014-03" db="EMBL/GenBank/DDBJ databases">
        <title>The draft genome sequence of Thalassospira mesophila JCM 18969.</title>
        <authorList>
            <person name="Lai Q."/>
            <person name="Shao Z."/>
        </authorList>
    </citation>
    <scope>NUCLEOTIDE SEQUENCE [LARGE SCALE GENOMIC DNA]</scope>
    <source>
        <strain evidence="3 4">JCM 18969</strain>
    </source>
</reference>
<dbReference type="SUPFAM" id="SSF50199">
    <property type="entry name" value="Staphylococcal nuclease"/>
    <property type="match status" value="1"/>
</dbReference>
<dbReference type="SMART" id="SM00318">
    <property type="entry name" value="SNc"/>
    <property type="match status" value="1"/>
</dbReference>
<accession>A0A1Y2L0F9</accession>
<dbReference type="InterPro" id="IPR035437">
    <property type="entry name" value="SNase_OB-fold_sf"/>
</dbReference>
<dbReference type="STRING" id="1293891.TMES_11475"/>
<sequence length="178" mass="19256">MGRSTVRAAMALIATVSLIALPGVCAQADSHFGPLSGKPRAVDGDTLEFGFKRVDLYGADSLERFQKCVIGGQSTACGADAWEAIVNLITKTPIQCEMKAINRYKRNMAICRNANGVDIGLQLISMGWAVARDDNMPAYTAAQQAAKAARKGAWAGKFIDPLKWRRGERLPEHAISIY</sequence>
<evidence type="ECO:0000259" key="2">
    <source>
        <dbReference type="SMART" id="SM00318"/>
    </source>
</evidence>
<dbReference type="Gene3D" id="2.40.50.90">
    <property type="match status" value="1"/>
</dbReference>
<keyword evidence="4" id="KW-1185">Reference proteome</keyword>
<name>A0A1Y2L0F9_9PROT</name>
<organism evidence="3 4">
    <name type="scientific">Thalassospira mesophila</name>
    <dbReference type="NCBI Taxonomy" id="1293891"/>
    <lineage>
        <taxon>Bacteria</taxon>
        <taxon>Pseudomonadati</taxon>
        <taxon>Pseudomonadota</taxon>
        <taxon>Alphaproteobacteria</taxon>
        <taxon>Rhodospirillales</taxon>
        <taxon>Thalassospiraceae</taxon>
        <taxon>Thalassospira</taxon>
    </lineage>
</organism>
<comment type="caution">
    <text evidence="3">The sequence shown here is derived from an EMBL/GenBank/DDBJ whole genome shotgun (WGS) entry which is preliminary data.</text>
</comment>
<feature type="chain" id="PRO_5012643892" evidence="1">
    <location>
        <begin position="27"/>
        <end position="178"/>
    </location>
</feature>
<feature type="signal peptide" evidence="1">
    <location>
        <begin position="1"/>
        <end position="26"/>
    </location>
</feature>